<feature type="transmembrane region" description="Helical" evidence="6">
    <location>
        <begin position="34"/>
        <end position="58"/>
    </location>
</feature>
<evidence type="ECO:0000313" key="8">
    <source>
        <dbReference type="EMBL" id="EIY99334.1"/>
    </source>
</evidence>
<accession>A0A0E2AUU5</accession>
<proteinExistence type="predicted"/>
<feature type="transmembrane region" description="Helical" evidence="6">
    <location>
        <begin position="251"/>
        <end position="269"/>
    </location>
</feature>
<feature type="transmembrane region" description="Helical" evidence="6">
    <location>
        <begin position="186"/>
        <end position="212"/>
    </location>
</feature>
<name>A0A0E2AUU5_BACFG</name>
<dbReference type="AlphaFoldDB" id="A0A0E2AUU5"/>
<dbReference type="InterPro" id="IPR037185">
    <property type="entry name" value="EmrE-like"/>
</dbReference>
<comment type="subcellular location">
    <subcellularLocation>
        <location evidence="1">Cell membrane</location>
        <topology evidence="1">Multi-pass membrane protein</topology>
    </subcellularLocation>
</comment>
<sequence length="316" mass="34285">MMKNKKVEANLSMVVSKTFSGLNMNALKYLLPVWVSPLSGVTLRCVFAAIAFWIIGMFVKPEISTRKEKIFLFLLGALGIYGFMFLYLMGLSKTTPVSSSIFTSLQPIWVFVIAVVFFKEKISAMKIAGISLGLGGAILCILVQKSDDLASDALTGNMLCLLSSIAYAVYLVASNRILKSVGMFTVLKYTFAGAAFSSIVVSAVTGFHAPVFSGPLHWFPLSVLLFVLIFPTVVSYLLVPIGLKYLKTTVVAIYGYLILIVATIVSLLVGQDRFSWSQTIAIGMICVSVYLVEVAETKEKPVSNSDKPSSLPPHGS</sequence>
<evidence type="ECO:0000256" key="2">
    <source>
        <dbReference type="ARBA" id="ARBA00022475"/>
    </source>
</evidence>
<organism evidence="8 9">
    <name type="scientific">Bacteroides fragilis CL07T12C05</name>
    <dbReference type="NCBI Taxonomy" id="997883"/>
    <lineage>
        <taxon>Bacteria</taxon>
        <taxon>Pseudomonadati</taxon>
        <taxon>Bacteroidota</taxon>
        <taxon>Bacteroidia</taxon>
        <taxon>Bacteroidales</taxon>
        <taxon>Bacteroidaceae</taxon>
        <taxon>Bacteroides</taxon>
    </lineage>
</organism>
<dbReference type="InterPro" id="IPR000620">
    <property type="entry name" value="EamA_dom"/>
</dbReference>
<keyword evidence="5 6" id="KW-0472">Membrane</keyword>
<evidence type="ECO:0000256" key="4">
    <source>
        <dbReference type="ARBA" id="ARBA00022989"/>
    </source>
</evidence>
<feature type="transmembrane region" description="Helical" evidence="6">
    <location>
        <begin position="156"/>
        <end position="174"/>
    </location>
</feature>
<feature type="transmembrane region" description="Helical" evidence="6">
    <location>
        <begin position="275"/>
        <end position="292"/>
    </location>
</feature>
<reference evidence="8 9" key="1">
    <citation type="submission" date="2012-02" db="EMBL/GenBank/DDBJ databases">
        <title>The Genome Sequence of Bacteroides fragilis CL07T12C05.</title>
        <authorList>
            <consortium name="The Broad Institute Genome Sequencing Platform"/>
            <person name="Earl A."/>
            <person name="Ward D."/>
            <person name="Feldgarden M."/>
            <person name="Gevers D."/>
            <person name="Zitomersky N.L."/>
            <person name="Coyne M.J."/>
            <person name="Comstock L.E."/>
            <person name="Young S.K."/>
            <person name="Zeng Q."/>
            <person name="Gargeya S."/>
            <person name="Fitzgerald M."/>
            <person name="Haas B."/>
            <person name="Abouelleil A."/>
            <person name="Alvarado L."/>
            <person name="Arachchi H.M."/>
            <person name="Berlin A."/>
            <person name="Chapman S.B."/>
            <person name="Gearin G."/>
            <person name="Goldberg J."/>
            <person name="Griggs A."/>
            <person name="Gujja S."/>
            <person name="Hansen M."/>
            <person name="Heiman D."/>
            <person name="Howarth C."/>
            <person name="Larimer J."/>
            <person name="Lui A."/>
            <person name="MacDonald P.J.P."/>
            <person name="McCowen C."/>
            <person name="Montmayeur A."/>
            <person name="Murphy C."/>
            <person name="Neiman D."/>
            <person name="Pearson M."/>
            <person name="Priest M."/>
            <person name="Roberts A."/>
            <person name="Saif S."/>
            <person name="Shea T."/>
            <person name="Sisk P."/>
            <person name="Stolte C."/>
            <person name="Sykes S."/>
            <person name="Wortman J."/>
            <person name="Nusbaum C."/>
            <person name="Birren B."/>
        </authorList>
    </citation>
    <scope>NUCLEOTIDE SEQUENCE [LARGE SCALE GENOMIC DNA]</scope>
    <source>
        <strain evidence="8 9">CL07T12C05</strain>
    </source>
</reference>
<gene>
    <name evidence="8" type="ORF">HMPREF1056_00635</name>
</gene>
<dbReference type="GO" id="GO:0005886">
    <property type="term" value="C:plasma membrane"/>
    <property type="evidence" value="ECO:0007669"/>
    <property type="project" value="UniProtKB-SubCell"/>
</dbReference>
<dbReference type="Pfam" id="PF00892">
    <property type="entry name" value="EamA"/>
    <property type="match status" value="2"/>
</dbReference>
<keyword evidence="2" id="KW-1003">Cell membrane</keyword>
<evidence type="ECO:0000256" key="3">
    <source>
        <dbReference type="ARBA" id="ARBA00022692"/>
    </source>
</evidence>
<dbReference type="HOGENOM" id="CLU_033863_4_5_10"/>
<feature type="transmembrane region" description="Helical" evidence="6">
    <location>
        <begin position="101"/>
        <end position="118"/>
    </location>
</feature>
<feature type="transmembrane region" description="Helical" evidence="6">
    <location>
        <begin position="70"/>
        <end position="89"/>
    </location>
</feature>
<dbReference type="Proteomes" id="UP000003879">
    <property type="component" value="Unassembled WGS sequence"/>
</dbReference>
<keyword evidence="4 6" id="KW-1133">Transmembrane helix</keyword>
<evidence type="ECO:0000259" key="7">
    <source>
        <dbReference type="Pfam" id="PF00892"/>
    </source>
</evidence>
<evidence type="ECO:0000256" key="6">
    <source>
        <dbReference type="SAM" id="Phobius"/>
    </source>
</evidence>
<dbReference type="PANTHER" id="PTHR32322:SF18">
    <property type="entry name" value="S-ADENOSYLMETHIONINE_S-ADENOSYLHOMOCYSTEINE TRANSPORTER"/>
    <property type="match status" value="1"/>
</dbReference>
<keyword evidence="3 6" id="KW-0812">Transmembrane</keyword>
<feature type="domain" description="EamA" evidence="7">
    <location>
        <begin position="11"/>
        <end position="140"/>
    </location>
</feature>
<evidence type="ECO:0000313" key="9">
    <source>
        <dbReference type="Proteomes" id="UP000003879"/>
    </source>
</evidence>
<feature type="transmembrane region" description="Helical" evidence="6">
    <location>
        <begin position="125"/>
        <end position="144"/>
    </location>
</feature>
<feature type="transmembrane region" description="Helical" evidence="6">
    <location>
        <begin position="218"/>
        <end position="239"/>
    </location>
</feature>
<feature type="domain" description="EamA" evidence="7">
    <location>
        <begin position="155"/>
        <end position="292"/>
    </location>
</feature>
<dbReference type="SUPFAM" id="SSF103481">
    <property type="entry name" value="Multidrug resistance efflux transporter EmrE"/>
    <property type="match status" value="2"/>
</dbReference>
<dbReference type="PANTHER" id="PTHR32322">
    <property type="entry name" value="INNER MEMBRANE TRANSPORTER"/>
    <property type="match status" value="1"/>
</dbReference>
<dbReference type="Gene3D" id="1.10.3730.20">
    <property type="match status" value="1"/>
</dbReference>
<comment type="caution">
    <text evidence="8">The sequence shown here is derived from an EMBL/GenBank/DDBJ whole genome shotgun (WGS) entry which is preliminary data.</text>
</comment>
<dbReference type="EMBL" id="AGXN01000005">
    <property type="protein sequence ID" value="EIY99334.1"/>
    <property type="molecule type" value="Genomic_DNA"/>
</dbReference>
<evidence type="ECO:0000256" key="5">
    <source>
        <dbReference type="ARBA" id="ARBA00023136"/>
    </source>
</evidence>
<evidence type="ECO:0000256" key="1">
    <source>
        <dbReference type="ARBA" id="ARBA00004651"/>
    </source>
</evidence>
<protein>
    <recommendedName>
        <fullName evidence="7">EamA domain-containing protein</fullName>
    </recommendedName>
</protein>
<dbReference type="PATRIC" id="fig|997883.3.peg.674"/>
<dbReference type="InterPro" id="IPR050638">
    <property type="entry name" value="AA-Vitamin_Transporters"/>
</dbReference>